<dbReference type="SUPFAM" id="SSF51735">
    <property type="entry name" value="NAD(P)-binding Rossmann-fold domains"/>
    <property type="match status" value="1"/>
</dbReference>
<evidence type="ECO:0000259" key="4">
    <source>
        <dbReference type="Pfam" id="PF21761"/>
    </source>
</evidence>
<dbReference type="InterPro" id="IPR048666">
    <property type="entry name" value="RedAm-like_C"/>
</dbReference>
<sequence length="294" mass="29990">MTDGDRSPVTVLGLGPMGRALATAFLESGHPTTVWNRTASKADALAARGASRADSVADAVAASPLTIVCVIDYDAVRAVTEPAAGALRGRTLVNLTADSPENARRTAAWAAEHGIDYLDGSIMTPTGTIGGPGALVLYSGPEEVHRRHRDTLASLGGAAVHLGADPGRAAAYDVALLDLFWTSMSGLVHAFALASAEGVTARELAPFARGISDLMPGIIDEFAGHVDDGRHPGDASTVRSALAGMEHIAHAARGHGLDTGVLDAAAAVARRAVGSGHGDDGFSRLAETLAGPER</sequence>
<dbReference type="SUPFAM" id="SSF48179">
    <property type="entry name" value="6-phosphogluconate dehydrogenase C-terminal domain-like"/>
    <property type="match status" value="1"/>
</dbReference>
<name>A0A841D825_PLAVE</name>
<keyword evidence="6" id="KW-1185">Reference proteome</keyword>
<feature type="domain" description="NADPH-dependent reductive aminase-like C-terminal" evidence="4">
    <location>
        <begin position="165"/>
        <end position="289"/>
    </location>
</feature>
<dbReference type="InterPro" id="IPR013328">
    <property type="entry name" value="6PGD_dom2"/>
</dbReference>
<protein>
    <submittedName>
        <fullName evidence="5">3-hydroxyisobutyrate dehydrogenase-like beta-hydroxyacid dehydrogenase</fullName>
    </submittedName>
</protein>
<dbReference type="PANTHER" id="PTHR43580">
    <property type="entry name" value="OXIDOREDUCTASE GLYR1-RELATED"/>
    <property type="match status" value="1"/>
</dbReference>
<dbReference type="GO" id="GO:0016491">
    <property type="term" value="F:oxidoreductase activity"/>
    <property type="evidence" value="ECO:0007669"/>
    <property type="project" value="UniProtKB-KW"/>
</dbReference>
<organism evidence="5 6">
    <name type="scientific">Planomonospora venezuelensis</name>
    <dbReference type="NCBI Taxonomy" id="1999"/>
    <lineage>
        <taxon>Bacteria</taxon>
        <taxon>Bacillati</taxon>
        <taxon>Actinomycetota</taxon>
        <taxon>Actinomycetes</taxon>
        <taxon>Streptosporangiales</taxon>
        <taxon>Streptosporangiaceae</taxon>
        <taxon>Planomonospora</taxon>
    </lineage>
</organism>
<dbReference type="Pfam" id="PF03446">
    <property type="entry name" value="NAD_binding_2"/>
    <property type="match status" value="1"/>
</dbReference>
<comment type="caution">
    <text evidence="5">The sequence shown here is derived from an EMBL/GenBank/DDBJ whole genome shotgun (WGS) entry which is preliminary data.</text>
</comment>
<dbReference type="InterPro" id="IPR051265">
    <property type="entry name" value="HIBADH-related_NP60_sf"/>
</dbReference>
<evidence type="ECO:0000256" key="2">
    <source>
        <dbReference type="ARBA" id="ARBA00023002"/>
    </source>
</evidence>
<reference evidence="5 6" key="1">
    <citation type="submission" date="2020-08" db="EMBL/GenBank/DDBJ databases">
        <title>Genomic Encyclopedia of Type Strains, Phase III (KMG-III): the genomes of soil and plant-associated and newly described type strains.</title>
        <authorList>
            <person name="Whitman W."/>
        </authorList>
    </citation>
    <scope>NUCLEOTIDE SEQUENCE [LARGE SCALE GENOMIC DNA]</scope>
    <source>
        <strain evidence="5 6">CECT 3303</strain>
    </source>
</reference>
<dbReference type="InterPro" id="IPR015815">
    <property type="entry name" value="HIBADH-related"/>
</dbReference>
<dbReference type="EMBL" id="JACHJJ010000008">
    <property type="protein sequence ID" value="MBB5963566.1"/>
    <property type="molecule type" value="Genomic_DNA"/>
</dbReference>
<comment type="similarity">
    <text evidence="1">Belongs to the HIBADH-related family.</text>
</comment>
<dbReference type="Gene3D" id="3.40.50.720">
    <property type="entry name" value="NAD(P)-binding Rossmann-like Domain"/>
    <property type="match status" value="1"/>
</dbReference>
<keyword evidence="2" id="KW-0560">Oxidoreductase</keyword>
<accession>A0A841D825</accession>
<dbReference type="InterPro" id="IPR006115">
    <property type="entry name" value="6PGDH_NADP-bd"/>
</dbReference>
<dbReference type="PANTHER" id="PTHR43580:SF2">
    <property type="entry name" value="CYTOKINE-LIKE NUCLEAR FACTOR N-PAC"/>
    <property type="match status" value="1"/>
</dbReference>
<dbReference type="InterPro" id="IPR036291">
    <property type="entry name" value="NAD(P)-bd_dom_sf"/>
</dbReference>
<dbReference type="InterPro" id="IPR008927">
    <property type="entry name" value="6-PGluconate_DH-like_C_sf"/>
</dbReference>
<dbReference type="PIRSF" id="PIRSF000103">
    <property type="entry name" value="HIBADH"/>
    <property type="match status" value="1"/>
</dbReference>
<evidence type="ECO:0000259" key="3">
    <source>
        <dbReference type="Pfam" id="PF03446"/>
    </source>
</evidence>
<gene>
    <name evidence="5" type="ORF">FHS22_002846</name>
</gene>
<evidence type="ECO:0000313" key="6">
    <source>
        <dbReference type="Proteomes" id="UP000562352"/>
    </source>
</evidence>
<proteinExistence type="inferred from homology"/>
<dbReference type="Proteomes" id="UP000562352">
    <property type="component" value="Unassembled WGS sequence"/>
</dbReference>
<evidence type="ECO:0000313" key="5">
    <source>
        <dbReference type="EMBL" id="MBB5963566.1"/>
    </source>
</evidence>
<feature type="domain" description="6-phosphogluconate dehydrogenase NADP-binding" evidence="3">
    <location>
        <begin position="9"/>
        <end position="163"/>
    </location>
</feature>
<dbReference type="AlphaFoldDB" id="A0A841D825"/>
<dbReference type="Pfam" id="PF21761">
    <property type="entry name" value="RedAm-like_C"/>
    <property type="match status" value="1"/>
</dbReference>
<dbReference type="Gene3D" id="1.10.1040.10">
    <property type="entry name" value="N-(1-d-carboxylethyl)-l-norvaline Dehydrogenase, domain 2"/>
    <property type="match status" value="1"/>
</dbReference>
<dbReference type="RefSeq" id="WP_184941802.1">
    <property type="nucleotide sequence ID" value="NZ_BAAAWZ010000001.1"/>
</dbReference>
<dbReference type="GO" id="GO:0050661">
    <property type="term" value="F:NADP binding"/>
    <property type="evidence" value="ECO:0007669"/>
    <property type="project" value="InterPro"/>
</dbReference>
<evidence type="ECO:0000256" key="1">
    <source>
        <dbReference type="ARBA" id="ARBA00009080"/>
    </source>
</evidence>